<name>A0A8B7N5N7_HYAAZ</name>
<evidence type="ECO:0000256" key="1">
    <source>
        <dbReference type="SAM" id="MobiDB-lite"/>
    </source>
</evidence>
<sequence length="529" mass="56848">MSAVRDFSYIDADDAISSSACRTPAASARPGAPSGGIRASVTASTEAADEGRAVRATLNLLPCGTDVSDAESVTDNCMVDQGRDSAARSCDKILNNLNIETVKLTDENKYFIPHIPDLFYPDKSDVPDAASNVGSSRQQLPLESEKSRSRVRTSIRPPGECTFGRVGGDDPSSMARSDSISSLASEVSSCAGDSAPRRRGEGEQRTSKRRRSSLLPRCKNSFADVTLQYIRDRLEGRIFSGWLEERQRLESKVKLPPRPCDVTGAGAVPAGGTEEVWRDVVEVDACEVDMVTQLDAVMASVPGSMEGKKWINIQPPGVAHGYLLWLLLEGPPRPPLHYWFQVASVTSNPSTGLNLRLVVLRPVGECDAESASSRKRRQAAAAAAAAGDVPLSVALAWRRLVEDVRQNVTGETVSTYAAYALQPSNVLAACALHAGREAVHLFLLFMREAGFLIDRATPAFQIVVGFVEKLIGGFFVLIAMVYKDVRRPNPPPPAAPLGGGGRPPAIMGVGPTSGIRFVPAQSWQDDYRS</sequence>
<feature type="transmembrane region" description="Helical" evidence="2">
    <location>
        <begin position="459"/>
        <end position="482"/>
    </location>
</feature>
<keyword evidence="2" id="KW-0812">Transmembrane</keyword>
<dbReference type="KEGG" id="hazt:108666259"/>
<proteinExistence type="predicted"/>
<feature type="compositionally biased region" description="Polar residues" evidence="1">
    <location>
        <begin position="132"/>
        <end position="141"/>
    </location>
</feature>
<keyword evidence="2" id="KW-0472">Membrane</keyword>
<dbReference type="GeneID" id="108666259"/>
<evidence type="ECO:0000313" key="4">
    <source>
        <dbReference type="RefSeq" id="XP_018008584.1"/>
    </source>
</evidence>
<dbReference type="OrthoDB" id="6362496at2759"/>
<dbReference type="AlphaFoldDB" id="A0A8B7N5N7"/>
<dbReference type="RefSeq" id="XP_018008584.1">
    <property type="nucleotide sequence ID" value="XM_018153095.2"/>
</dbReference>
<reference evidence="4" key="1">
    <citation type="submission" date="2025-08" db="UniProtKB">
        <authorList>
            <consortium name="RefSeq"/>
        </authorList>
    </citation>
    <scope>IDENTIFICATION</scope>
    <source>
        <tissue evidence="4">Whole organism</tissue>
    </source>
</reference>
<protein>
    <submittedName>
        <fullName evidence="4">Uncharacterized protein LOC108666259</fullName>
    </submittedName>
</protein>
<feature type="region of interest" description="Disordered" evidence="1">
    <location>
        <begin position="126"/>
        <end position="213"/>
    </location>
</feature>
<feature type="compositionally biased region" description="Low complexity" evidence="1">
    <location>
        <begin position="21"/>
        <end position="36"/>
    </location>
</feature>
<gene>
    <name evidence="4" type="primary">LOC108666259</name>
</gene>
<feature type="compositionally biased region" description="Polar residues" evidence="1">
    <location>
        <begin position="174"/>
        <end position="188"/>
    </location>
</feature>
<feature type="region of interest" description="Disordered" evidence="1">
    <location>
        <begin position="21"/>
        <end position="46"/>
    </location>
</feature>
<feature type="compositionally biased region" description="Basic and acidic residues" evidence="1">
    <location>
        <begin position="195"/>
        <end position="206"/>
    </location>
</feature>
<dbReference type="Proteomes" id="UP000694843">
    <property type="component" value="Unplaced"/>
</dbReference>
<keyword evidence="3" id="KW-1185">Reference proteome</keyword>
<evidence type="ECO:0000256" key="2">
    <source>
        <dbReference type="SAM" id="Phobius"/>
    </source>
</evidence>
<keyword evidence="2" id="KW-1133">Transmembrane helix</keyword>
<organism evidence="3 4">
    <name type="scientific">Hyalella azteca</name>
    <name type="common">Amphipod</name>
    <dbReference type="NCBI Taxonomy" id="294128"/>
    <lineage>
        <taxon>Eukaryota</taxon>
        <taxon>Metazoa</taxon>
        <taxon>Ecdysozoa</taxon>
        <taxon>Arthropoda</taxon>
        <taxon>Crustacea</taxon>
        <taxon>Multicrustacea</taxon>
        <taxon>Malacostraca</taxon>
        <taxon>Eumalacostraca</taxon>
        <taxon>Peracarida</taxon>
        <taxon>Amphipoda</taxon>
        <taxon>Senticaudata</taxon>
        <taxon>Talitrida</taxon>
        <taxon>Talitroidea</taxon>
        <taxon>Hyalellidae</taxon>
        <taxon>Hyalella</taxon>
    </lineage>
</organism>
<accession>A0A8B7N5N7</accession>
<evidence type="ECO:0000313" key="3">
    <source>
        <dbReference type="Proteomes" id="UP000694843"/>
    </source>
</evidence>